<evidence type="ECO:0000313" key="2">
    <source>
        <dbReference type="Proteomes" id="UP001151760"/>
    </source>
</evidence>
<comment type="caution">
    <text evidence="1">The sequence shown here is derived from an EMBL/GenBank/DDBJ whole genome shotgun (WGS) entry which is preliminary data.</text>
</comment>
<organism evidence="1 2">
    <name type="scientific">Tanacetum coccineum</name>
    <dbReference type="NCBI Taxonomy" id="301880"/>
    <lineage>
        <taxon>Eukaryota</taxon>
        <taxon>Viridiplantae</taxon>
        <taxon>Streptophyta</taxon>
        <taxon>Embryophyta</taxon>
        <taxon>Tracheophyta</taxon>
        <taxon>Spermatophyta</taxon>
        <taxon>Magnoliopsida</taxon>
        <taxon>eudicotyledons</taxon>
        <taxon>Gunneridae</taxon>
        <taxon>Pentapetalae</taxon>
        <taxon>asterids</taxon>
        <taxon>campanulids</taxon>
        <taxon>Asterales</taxon>
        <taxon>Asteraceae</taxon>
        <taxon>Asteroideae</taxon>
        <taxon>Anthemideae</taxon>
        <taxon>Anthemidinae</taxon>
        <taxon>Tanacetum</taxon>
    </lineage>
</organism>
<gene>
    <name evidence="1" type="ORF">Tco_0706632</name>
</gene>
<accession>A0ABQ4Y8X1</accession>
<proteinExistence type="predicted"/>
<dbReference type="EMBL" id="BQNB010010181">
    <property type="protein sequence ID" value="GJS73791.1"/>
    <property type="molecule type" value="Genomic_DNA"/>
</dbReference>
<sequence>MTSNRQGTPTLVLAPRWNTRQLGPRRSLKDTRRSRVGAVAIGVQARFIPRIGTQAGDDRAWSTVKNAQGLSAAKPPSWWRSDDGTATTAAPCGGRCCRRAPLGVPRCAHPHDATAVAAAEPAVATTATTAAPWYILASLDGMECGYRRT</sequence>
<evidence type="ECO:0000313" key="1">
    <source>
        <dbReference type="EMBL" id="GJS73791.1"/>
    </source>
</evidence>
<reference evidence="1" key="2">
    <citation type="submission" date="2022-01" db="EMBL/GenBank/DDBJ databases">
        <authorList>
            <person name="Yamashiro T."/>
            <person name="Shiraishi A."/>
            <person name="Satake H."/>
            <person name="Nakayama K."/>
        </authorList>
    </citation>
    <scope>NUCLEOTIDE SEQUENCE</scope>
</reference>
<keyword evidence="2" id="KW-1185">Reference proteome</keyword>
<protein>
    <submittedName>
        <fullName evidence="1">Uncharacterized protein</fullName>
    </submittedName>
</protein>
<dbReference type="Proteomes" id="UP001151760">
    <property type="component" value="Unassembled WGS sequence"/>
</dbReference>
<name>A0ABQ4Y8X1_9ASTR</name>
<reference evidence="1" key="1">
    <citation type="journal article" date="2022" name="Int. J. Mol. Sci.">
        <title>Draft Genome of Tanacetum Coccineum: Genomic Comparison of Closely Related Tanacetum-Family Plants.</title>
        <authorList>
            <person name="Yamashiro T."/>
            <person name="Shiraishi A."/>
            <person name="Nakayama K."/>
            <person name="Satake H."/>
        </authorList>
    </citation>
    <scope>NUCLEOTIDE SEQUENCE</scope>
</reference>